<name>A0A6J4U0C3_9ACTN</name>
<proteinExistence type="predicted"/>
<sequence>MSGAGVDPGERAEVLLLRAEELLAGDGPESAEEAVLALEGAQDVAAGSGVEPSLRERIDERLAHARARRDGEEPGPDAG</sequence>
<protein>
    <submittedName>
        <fullName evidence="2">Uncharacterized protein</fullName>
    </submittedName>
</protein>
<accession>A0A6J4U0C3</accession>
<evidence type="ECO:0000313" key="2">
    <source>
        <dbReference type="EMBL" id="CAA9535529.1"/>
    </source>
</evidence>
<feature type="compositionally biased region" description="Basic and acidic residues" evidence="1">
    <location>
        <begin position="53"/>
        <end position="72"/>
    </location>
</feature>
<organism evidence="2">
    <name type="scientific">uncultured Solirubrobacteraceae bacterium</name>
    <dbReference type="NCBI Taxonomy" id="1162706"/>
    <lineage>
        <taxon>Bacteria</taxon>
        <taxon>Bacillati</taxon>
        <taxon>Actinomycetota</taxon>
        <taxon>Thermoleophilia</taxon>
        <taxon>Solirubrobacterales</taxon>
        <taxon>Solirubrobacteraceae</taxon>
        <taxon>environmental samples</taxon>
    </lineage>
</organism>
<reference evidence="2" key="1">
    <citation type="submission" date="2020-02" db="EMBL/GenBank/DDBJ databases">
        <authorList>
            <person name="Meier V. D."/>
        </authorList>
    </citation>
    <scope>NUCLEOTIDE SEQUENCE</scope>
    <source>
        <strain evidence="2">AVDCRST_MAG30</strain>
    </source>
</reference>
<evidence type="ECO:0000256" key="1">
    <source>
        <dbReference type="SAM" id="MobiDB-lite"/>
    </source>
</evidence>
<feature type="region of interest" description="Disordered" evidence="1">
    <location>
        <begin position="45"/>
        <end position="79"/>
    </location>
</feature>
<dbReference type="EMBL" id="CADCVS010000546">
    <property type="protein sequence ID" value="CAA9535529.1"/>
    <property type="molecule type" value="Genomic_DNA"/>
</dbReference>
<dbReference type="AlphaFoldDB" id="A0A6J4U0C3"/>
<gene>
    <name evidence="2" type="ORF">AVDCRST_MAG30-4188</name>
</gene>